<gene>
    <name evidence="2" type="ORF">HMPREF9021_02138</name>
</gene>
<evidence type="ECO:0000313" key="3">
    <source>
        <dbReference type="Proteomes" id="UP000017813"/>
    </source>
</evidence>
<dbReference type="eggNOG" id="ENOG5031911">
    <property type="taxonomic scope" value="Bacteria"/>
</dbReference>
<evidence type="ECO:0000313" key="2">
    <source>
        <dbReference type="EMBL" id="EFG30000.1"/>
    </source>
</evidence>
<reference evidence="2 3" key="2">
    <citation type="submission" date="2011-10" db="EMBL/GenBank/DDBJ databases">
        <title>The Genome Sequence of Simonsiella muelleri ATCC 29453.</title>
        <authorList>
            <consortium name="The Broad Institute Genome Sequencing Platform"/>
            <consortium name="The Broad Institute Genome Sequencing Center for Infectious Disease"/>
            <person name="Earl A."/>
            <person name="Ward D."/>
            <person name="Feldgarden M."/>
            <person name="Gevers D."/>
            <person name="Izard J."/>
            <person name="Baranova O.V."/>
            <person name="Blanton J.M."/>
            <person name="Tanner A.C."/>
            <person name="Dewhirst F."/>
            <person name="Young S.K."/>
            <person name="Zeng Q."/>
            <person name="Gargeya S."/>
            <person name="Fitzgerald M."/>
            <person name="Haas B."/>
            <person name="Abouelleil A."/>
            <person name="Alvarado L."/>
            <person name="Arachchi H.M."/>
            <person name="Berlin A."/>
            <person name="Brown A."/>
            <person name="Chapman S.B."/>
            <person name="Chen Z."/>
            <person name="Dunbar C."/>
            <person name="Freedman E."/>
            <person name="Gearin G."/>
            <person name="Goldberg J."/>
            <person name="Griggs A."/>
            <person name="Gujja S."/>
            <person name="Heiman D."/>
            <person name="Howarth C."/>
            <person name="Larson L."/>
            <person name="Lui A."/>
            <person name="MacDonald P.J.P."/>
            <person name="Montmayeur A."/>
            <person name="Murphy C."/>
            <person name="Neiman D."/>
            <person name="Pearson M."/>
            <person name="Priest M."/>
            <person name="Roberts A."/>
            <person name="Saif S."/>
            <person name="Shea T."/>
            <person name="Shenoy N."/>
            <person name="Sisk P."/>
            <person name="Stolte C."/>
            <person name="Sykes S."/>
            <person name="Wortman J."/>
            <person name="Nusbaum C."/>
            <person name="Birren B."/>
        </authorList>
    </citation>
    <scope>NUCLEOTIDE SEQUENCE [LARGE SCALE GENOMIC DNA]</scope>
    <source>
        <strain evidence="2 3">ATCC 29453</strain>
    </source>
</reference>
<dbReference type="AlphaFoldDB" id="V9H7G2"/>
<name>V9H7G2_9NEIS</name>
<organism evidence="2 3">
    <name type="scientific">Simonsiella muelleri ATCC 29453</name>
    <dbReference type="NCBI Taxonomy" id="641147"/>
    <lineage>
        <taxon>Bacteria</taxon>
        <taxon>Pseudomonadati</taxon>
        <taxon>Pseudomonadota</taxon>
        <taxon>Betaproteobacteria</taxon>
        <taxon>Neisseriales</taxon>
        <taxon>Neisseriaceae</taxon>
        <taxon>Simonsiella</taxon>
    </lineage>
</organism>
<proteinExistence type="predicted"/>
<feature type="signal peptide" evidence="1">
    <location>
        <begin position="1"/>
        <end position="19"/>
    </location>
</feature>
<dbReference type="HOGENOM" id="CLU_1170027_0_0_4"/>
<feature type="chain" id="PRO_5030178907" evidence="1">
    <location>
        <begin position="20"/>
        <end position="237"/>
    </location>
</feature>
<comment type="caution">
    <text evidence="2">The sequence shown here is derived from an EMBL/GenBank/DDBJ whole genome shotgun (WGS) entry which is preliminary data.</text>
</comment>
<dbReference type="EMBL" id="ADCY02000061">
    <property type="protein sequence ID" value="EFG30000.1"/>
    <property type="molecule type" value="Genomic_DNA"/>
</dbReference>
<sequence length="237" mass="27385">MKHKAAILLMCVVTTLAQAQHNDIIDLNEDTDGELVAKQVQTYYQHPDVKHAFELSNQLIDLPVFETQSQARLNTWLWGAQIIKQHPFRTRSWCKKMKEKHQHADIAPFFQFADTSSAKRCLKSLELTESERYELSQLPDLKEPLNRELLSPSDLDVLWTTFFATGNPQAIHKLVDLVINHQANNRNQNQNLTYMAARWSLQSNMKQDAQIRKIVNDYVRSLAPSQQQFAKNSLDLS</sequence>
<dbReference type="STRING" id="641147.HMPREF9021_02138"/>
<dbReference type="KEGG" id="smur:BWP33_03225"/>
<accession>V9H7G2</accession>
<dbReference type="OrthoDB" id="9149078at2"/>
<keyword evidence="1" id="KW-0732">Signal</keyword>
<dbReference type="Proteomes" id="UP000017813">
    <property type="component" value="Unassembled WGS sequence"/>
</dbReference>
<evidence type="ECO:0000256" key="1">
    <source>
        <dbReference type="SAM" id="SignalP"/>
    </source>
</evidence>
<dbReference type="RefSeq" id="WP_002642942.1">
    <property type="nucleotide sequence ID" value="NZ_CP019448.1"/>
</dbReference>
<keyword evidence="3" id="KW-1185">Reference proteome</keyword>
<protein>
    <submittedName>
        <fullName evidence="2">Uncharacterized protein</fullName>
    </submittedName>
</protein>
<reference evidence="2 3" key="1">
    <citation type="submission" date="2010-03" db="EMBL/GenBank/DDBJ databases">
        <authorList>
            <consortium name="The Broad Institute Genome Sequencing Platform"/>
            <person name="Ward D."/>
            <person name="Earl A."/>
            <person name="Feldgarden M."/>
            <person name="Gevers D."/>
            <person name="Young S."/>
            <person name="Zeng Q."/>
            <person name="Koehrsen M."/>
            <person name="Alvarado L."/>
            <person name="Berlin A.M."/>
            <person name="Borenstein D."/>
            <person name="Chapman S.B."/>
            <person name="Chen Z."/>
            <person name="Engels R."/>
            <person name="Freedman E."/>
            <person name="Gellesch M."/>
            <person name="Goldberg J."/>
            <person name="Griggs A."/>
            <person name="Gujja S."/>
            <person name="Heilman E.R."/>
            <person name="Heiman D.I."/>
            <person name="Hepburn T.A."/>
            <person name="Howarth C."/>
            <person name="Jen D."/>
            <person name="Larson L."/>
            <person name="Mehta T."/>
            <person name="Park D."/>
            <person name="Pearson M."/>
            <person name="Richards J."/>
            <person name="Roberts A."/>
            <person name="Saif S."/>
            <person name="Shea T.D."/>
            <person name="Shenoy N."/>
            <person name="Sisk P."/>
            <person name="Stolte C."/>
            <person name="Sykes S.N."/>
            <person name="Walk T."/>
            <person name="White J."/>
            <person name="Yandava C."/>
            <person name="Izard J."/>
            <person name="Baranova O.V."/>
            <person name="Blanton J.M."/>
            <person name="Tanner A.C."/>
            <person name="Dewhirst F."/>
            <person name="Haas B."/>
            <person name="Nusbaum C."/>
            <person name="Birren B."/>
        </authorList>
    </citation>
    <scope>NUCLEOTIDE SEQUENCE [LARGE SCALE GENOMIC DNA]</scope>
    <source>
        <strain evidence="2 3">ATCC 29453</strain>
    </source>
</reference>